<sequence length="85" mass="9360">DFRAEWANKHPDPSANRRHYDIYYGASIVESFMLVSVDGARAVLPLPEAGSTTVPVKSYELARCVDDQNTLDEYIGRSGLTVASV</sequence>
<organism evidence="1">
    <name type="scientific">marine sediment metagenome</name>
    <dbReference type="NCBI Taxonomy" id="412755"/>
    <lineage>
        <taxon>unclassified sequences</taxon>
        <taxon>metagenomes</taxon>
        <taxon>ecological metagenomes</taxon>
    </lineage>
</organism>
<proteinExistence type="predicted"/>
<comment type="caution">
    <text evidence="1">The sequence shown here is derived from an EMBL/GenBank/DDBJ whole genome shotgun (WGS) entry which is preliminary data.</text>
</comment>
<evidence type="ECO:0000313" key="1">
    <source>
        <dbReference type="EMBL" id="GAF88006.1"/>
    </source>
</evidence>
<reference evidence="1" key="1">
    <citation type="journal article" date="2014" name="Front. Microbiol.">
        <title>High frequency of phylogenetically diverse reductive dehalogenase-homologous genes in deep subseafloor sedimentary metagenomes.</title>
        <authorList>
            <person name="Kawai M."/>
            <person name="Futagami T."/>
            <person name="Toyoda A."/>
            <person name="Takaki Y."/>
            <person name="Nishi S."/>
            <person name="Hori S."/>
            <person name="Arai W."/>
            <person name="Tsubouchi T."/>
            <person name="Morono Y."/>
            <person name="Uchiyama I."/>
            <person name="Ito T."/>
            <person name="Fujiyama A."/>
            <person name="Inagaki F."/>
            <person name="Takami H."/>
        </authorList>
    </citation>
    <scope>NUCLEOTIDE SEQUENCE</scope>
    <source>
        <strain evidence="1">Expedition CK06-06</strain>
    </source>
</reference>
<feature type="non-terminal residue" evidence="1">
    <location>
        <position position="1"/>
    </location>
</feature>
<dbReference type="EMBL" id="BARS01012578">
    <property type="protein sequence ID" value="GAF88006.1"/>
    <property type="molecule type" value="Genomic_DNA"/>
</dbReference>
<dbReference type="AlphaFoldDB" id="X0TL81"/>
<accession>X0TL81</accession>
<gene>
    <name evidence="1" type="ORF">S01H1_22329</name>
</gene>
<protein>
    <submittedName>
        <fullName evidence="1">Uncharacterized protein</fullName>
    </submittedName>
</protein>
<name>X0TL81_9ZZZZ</name>